<reference evidence="3 4" key="2">
    <citation type="submission" date="2018-06" db="EMBL/GenBank/DDBJ databases">
        <title>Metagenomic assembly of (sub)arctic Cyanobacteria and their associated microbiome from non-axenic cultures.</title>
        <authorList>
            <person name="Baurain D."/>
        </authorList>
    </citation>
    <scope>NUCLEOTIDE SEQUENCE [LARGE SCALE GENOMIC DNA]</scope>
    <source>
        <strain evidence="3">ULC129bin1</strain>
    </source>
</reference>
<feature type="compositionally biased region" description="Low complexity" evidence="1">
    <location>
        <begin position="1"/>
        <end position="13"/>
    </location>
</feature>
<name>A0A2W4WBT2_9CYAN</name>
<keyword evidence="2" id="KW-0472">Membrane</keyword>
<feature type="region of interest" description="Disordered" evidence="1">
    <location>
        <begin position="1"/>
        <end position="23"/>
    </location>
</feature>
<dbReference type="AlphaFoldDB" id="A0A2W4WBT2"/>
<evidence type="ECO:0000256" key="2">
    <source>
        <dbReference type="SAM" id="Phobius"/>
    </source>
</evidence>
<keyword evidence="2" id="KW-1133">Transmembrane helix</keyword>
<feature type="region of interest" description="Disordered" evidence="1">
    <location>
        <begin position="116"/>
        <end position="184"/>
    </location>
</feature>
<proteinExistence type="predicted"/>
<evidence type="ECO:0000313" key="3">
    <source>
        <dbReference type="EMBL" id="PZO19905.1"/>
    </source>
</evidence>
<evidence type="ECO:0000313" key="4">
    <source>
        <dbReference type="Proteomes" id="UP000249354"/>
    </source>
</evidence>
<feature type="transmembrane region" description="Helical" evidence="2">
    <location>
        <begin position="65"/>
        <end position="86"/>
    </location>
</feature>
<reference evidence="4" key="1">
    <citation type="submission" date="2018-04" db="EMBL/GenBank/DDBJ databases">
        <authorList>
            <person name="Cornet L."/>
        </authorList>
    </citation>
    <scope>NUCLEOTIDE SEQUENCE [LARGE SCALE GENOMIC DNA]</scope>
</reference>
<evidence type="ECO:0000256" key="1">
    <source>
        <dbReference type="SAM" id="MobiDB-lite"/>
    </source>
</evidence>
<sequence>MAINNNPNDPNIDGIHGREATPEEIARRDGYVQGRTDEDYVQGVVRGQDRVNAQAVANDSAASGLVVGLMIALLAAGVGAAIYFLARPEPAPVVAPKIEKAPQVQKETIREKTIIEKETPAPAPDVNISVPEAPAAPDVNITNQAPAPAAPAPAPAAPAAEQPAPEPAPAAEQPATEAPAPATN</sequence>
<dbReference type="Proteomes" id="UP000249354">
    <property type="component" value="Unassembled WGS sequence"/>
</dbReference>
<comment type="caution">
    <text evidence="3">The sequence shown here is derived from an EMBL/GenBank/DDBJ whole genome shotgun (WGS) entry which is preliminary data.</text>
</comment>
<organism evidence="3 4">
    <name type="scientific">Leptolyngbya foveolarum</name>
    <dbReference type="NCBI Taxonomy" id="47253"/>
    <lineage>
        <taxon>Bacteria</taxon>
        <taxon>Bacillati</taxon>
        <taxon>Cyanobacteriota</taxon>
        <taxon>Cyanophyceae</taxon>
        <taxon>Leptolyngbyales</taxon>
        <taxon>Leptolyngbyaceae</taxon>
        <taxon>Leptolyngbya group</taxon>
        <taxon>Leptolyngbya</taxon>
    </lineage>
</organism>
<keyword evidence="2" id="KW-0812">Transmembrane</keyword>
<dbReference type="EMBL" id="QBMC01000036">
    <property type="protein sequence ID" value="PZO19905.1"/>
    <property type="molecule type" value="Genomic_DNA"/>
</dbReference>
<protein>
    <submittedName>
        <fullName evidence="3">Uncharacterized protein</fullName>
    </submittedName>
</protein>
<gene>
    <name evidence="3" type="ORF">DCF25_07465</name>
</gene>
<feature type="compositionally biased region" description="Low complexity" evidence="1">
    <location>
        <begin position="157"/>
        <end position="184"/>
    </location>
</feature>
<accession>A0A2W4WBT2</accession>